<protein>
    <submittedName>
        <fullName evidence="2">Armadillo-like helical domain containing protein 1</fullName>
    </submittedName>
</protein>
<dbReference type="Pfam" id="PF17741">
    <property type="entry name" value="DUF5578"/>
    <property type="match status" value="1"/>
</dbReference>
<dbReference type="Proteomes" id="UP000694888">
    <property type="component" value="Unplaced"/>
</dbReference>
<proteinExistence type="predicted"/>
<dbReference type="SUPFAM" id="SSF48371">
    <property type="entry name" value="ARM repeat"/>
    <property type="match status" value="1"/>
</dbReference>
<gene>
    <name evidence="2" type="primary">LOC101858704</name>
</gene>
<dbReference type="PANTHER" id="PTHR34258">
    <property type="entry name" value="ARMADILLO-LIKE HELICAL DOMAIN CONTAINING PROTEIN 1"/>
    <property type="match status" value="1"/>
</dbReference>
<dbReference type="Gene3D" id="1.25.10.10">
    <property type="entry name" value="Leucine-rich Repeat Variant"/>
    <property type="match status" value="1"/>
</dbReference>
<dbReference type="InterPro" id="IPR041090">
    <property type="entry name" value="DUF5578"/>
</dbReference>
<dbReference type="RefSeq" id="XP_012936639.1">
    <property type="nucleotide sequence ID" value="XM_013081185.1"/>
</dbReference>
<accession>A0ABM0ZXQ0</accession>
<evidence type="ECO:0000313" key="1">
    <source>
        <dbReference type="Proteomes" id="UP000694888"/>
    </source>
</evidence>
<evidence type="ECO:0000313" key="2">
    <source>
        <dbReference type="RefSeq" id="XP_012936639.1"/>
    </source>
</evidence>
<reference evidence="2" key="1">
    <citation type="submission" date="2025-08" db="UniProtKB">
        <authorList>
            <consortium name="RefSeq"/>
        </authorList>
    </citation>
    <scope>IDENTIFICATION</scope>
</reference>
<organism evidence="1 2">
    <name type="scientific">Aplysia californica</name>
    <name type="common">California sea hare</name>
    <dbReference type="NCBI Taxonomy" id="6500"/>
    <lineage>
        <taxon>Eukaryota</taxon>
        <taxon>Metazoa</taxon>
        <taxon>Spiralia</taxon>
        <taxon>Lophotrochozoa</taxon>
        <taxon>Mollusca</taxon>
        <taxon>Gastropoda</taxon>
        <taxon>Heterobranchia</taxon>
        <taxon>Euthyneura</taxon>
        <taxon>Tectipleura</taxon>
        <taxon>Aplysiida</taxon>
        <taxon>Aplysioidea</taxon>
        <taxon>Aplysiidae</taxon>
        <taxon>Aplysia</taxon>
    </lineage>
</organism>
<name>A0ABM0ZXQ0_APLCA</name>
<dbReference type="InterPro" id="IPR011989">
    <property type="entry name" value="ARM-like"/>
</dbReference>
<dbReference type="GeneID" id="101858704"/>
<keyword evidence="1" id="KW-1185">Reference proteome</keyword>
<dbReference type="InterPro" id="IPR016024">
    <property type="entry name" value="ARM-type_fold"/>
</dbReference>
<dbReference type="PANTHER" id="PTHR34258:SF1">
    <property type="entry name" value="ARMADILLO-LIKE HELICAL DOMAIN CONTAINING PROTEIN 1"/>
    <property type="match status" value="1"/>
</dbReference>
<sequence>MGSAKQQTSISRVMGILQEWDKGSKSVRRTILQDFIVQNQNKTGPELEQEFAQAASLFLTRLTAWLRLTYMTGNCLTELLQSLTVFLSASSGHKFMAEFMEVGGILTLLEIIGLKQAKEYDKAEALKCLHHIANAGRKYKELICESYGIRAVAECLAKSKSEETQDACRNLLLMLAQGNPKYQNQVYKGLIALLPCSSPKAQQMACNALRTVQPIVGTANATIIEPLLNLLRTLHLEVQFEVIELLKDLMDSEVTDSLLSGLVALLRPALEDVLAAVDTADENDGSKLSATAPLPVFVQQAAAAKTIGILARDSNKVAESLVQLRVTHHLMYAMGNTDYADSQRQASITLEHFCRTFSIVDDHVRDAMGEALYDLFMSNPETLYLNMSHVQADVLVSNKVNIPRLVQAVD</sequence>